<evidence type="ECO:0000313" key="2">
    <source>
        <dbReference type="Proteomes" id="UP000554837"/>
    </source>
</evidence>
<sequence length="323" mass="35717">MDVPHAGQAQTLAHVSKVALSRLGCVARRWVCAGVLGSFFSSGASLGAAPAPDWVWLLSDYAPFALRQGPLAGQGYAQRMLAEVLWPALPQHRHAISWVSSGRLLAELDQQPASCALLLRKTAQRAAQWHYSRALIRHWPVGMVLRRSDLEDGLLQWSSPSDRGEIELARFLAAGRVVGVIGDRVHGALVDELLARHPEQRRKNRLVNANRAMFGMVSRRHGVDATLAYSFELSHYQLTEPPGVGAEALVWMPLAELRESQLGFVACAASPQGQAHVAAVDDLLAQPGVRERLQLLYEAWLAPMERQRLQALRQQMGARFWQE</sequence>
<protein>
    <submittedName>
        <fullName evidence="1">Uncharacterized protein (TIGR02285 family)</fullName>
    </submittedName>
</protein>
<accession>A0A840S5H7</accession>
<name>A0A840S5H7_9BURK</name>
<reference evidence="1 2" key="1">
    <citation type="submission" date="2020-08" db="EMBL/GenBank/DDBJ databases">
        <title>Genomic Encyclopedia of Type Strains, Phase IV (KMG-IV): sequencing the most valuable type-strain genomes for metagenomic binning, comparative biology and taxonomic classification.</title>
        <authorList>
            <person name="Goeker M."/>
        </authorList>
    </citation>
    <scope>NUCLEOTIDE SEQUENCE [LARGE SCALE GENOMIC DNA]</scope>
    <source>
        <strain evidence="1 2">DSM 23958</strain>
    </source>
</reference>
<dbReference type="Proteomes" id="UP000554837">
    <property type="component" value="Unassembled WGS sequence"/>
</dbReference>
<comment type="caution">
    <text evidence="1">The sequence shown here is derived from an EMBL/GenBank/DDBJ whole genome shotgun (WGS) entry which is preliminary data.</text>
</comment>
<keyword evidence="2" id="KW-1185">Reference proteome</keyword>
<proteinExistence type="predicted"/>
<gene>
    <name evidence="1" type="ORF">HNQ51_002972</name>
</gene>
<dbReference type="EMBL" id="JACHHO010000005">
    <property type="protein sequence ID" value="MBB5205645.1"/>
    <property type="molecule type" value="Genomic_DNA"/>
</dbReference>
<dbReference type="RefSeq" id="WP_138855166.1">
    <property type="nucleotide sequence ID" value="NZ_CP040709.1"/>
</dbReference>
<dbReference type="SUPFAM" id="SSF53850">
    <property type="entry name" value="Periplasmic binding protein-like II"/>
    <property type="match status" value="1"/>
</dbReference>
<organism evidence="1 2">
    <name type="scientific">Inhella inkyongensis</name>
    <dbReference type="NCBI Taxonomy" id="392593"/>
    <lineage>
        <taxon>Bacteria</taxon>
        <taxon>Pseudomonadati</taxon>
        <taxon>Pseudomonadota</taxon>
        <taxon>Betaproteobacteria</taxon>
        <taxon>Burkholderiales</taxon>
        <taxon>Sphaerotilaceae</taxon>
        <taxon>Inhella</taxon>
    </lineage>
</organism>
<dbReference type="OrthoDB" id="9150746at2"/>
<evidence type="ECO:0000313" key="1">
    <source>
        <dbReference type="EMBL" id="MBB5205645.1"/>
    </source>
</evidence>
<dbReference type="AlphaFoldDB" id="A0A840S5H7"/>